<proteinExistence type="predicted"/>
<keyword evidence="3" id="KW-1185">Reference proteome</keyword>
<organism evidence="2 3">
    <name type="scientific">Asparagus officinalis</name>
    <name type="common">Garden asparagus</name>
    <dbReference type="NCBI Taxonomy" id="4686"/>
    <lineage>
        <taxon>Eukaryota</taxon>
        <taxon>Viridiplantae</taxon>
        <taxon>Streptophyta</taxon>
        <taxon>Embryophyta</taxon>
        <taxon>Tracheophyta</taxon>
        <taxon>Spermatophyta</taxon>
        <taxon>Magnoliopsida</taxon>
        <taxon>Liliopsida</taxon>
        <taxon>Asparagales</taxon>
        <taxon>Asparagaceae</taxon>
        <taxon>Asparagoideae</taxon>
        <taxon>Asparagus</taxon>
    </lineage>
</organism>
<dbReference type="Proteomes" id="UP000243459">
    <property type="component" value="Chromosome 4"/>
</dbReference>
<sequence>MCDEGSEMLMHVLDPSLPAPSMQVLEMGDSWEYPYTISGCYLFQELNGEILMLVEEVSGFKFEDFHLFRADLSRKIWVTIEGIGRRALFVDGTSGFSLLSAGVGCHNNCIYLAPGFLKFDIDAHFHEPWRMLEIFDLETMSFISEQQAPDSSTKQVLLQFDRNRLRWFVPSL</sequence>
<feature type="domain" description="KIB1-4 beta-propeller" evidence="1">
    <location>
        <begin position="12"/>
        <end position="120"/>
    </location>
</feature>
<dbReference type="Gramene" id="ONK73306">
    <property type="protein sequence ID" value="ONK73306"/>
    <property type="gene ID" value="A4U43_C04F29550"/>
</dbReference>
<evidence type="ECO:0000259" key="1">
    <source>
        <dbReference type="Pfam" id="PF03478"/>
    </source>
</evidence>
<evidence type="ECO:0000313" key="3">
    <source>
        <dbReference type="Proteomes" id="UP000243459"/>
    </source>
</evidence>
<reference evidence="3" key="1">
    <citation type="journal article" date="2017" name="Nat. Commun.">
        <title>The asparagus genome sheds light on the origin and evolution of a young Y chromosome.</title>
        <authorList>
            <person name="Harkess A."/>
            <person name="Zhou J."/>
            <person name="Xu C."/>
            <person name="Bowers J.E."/>
            <person name="Van der Hulst R."/>
            <person name="Ayyampalayam S."/>
            <person name="Mercati F."/>
            <person name="Riccardi P."/>
            <person name="McKain M.R."/>
            <person name="Kakrana A."/>
            <person name="Tang H."/>
            <person name="Ray J."/>
            <person name="Groenendijk J."/>
            <person name="Arikit S."/>
            <person name="Mathioni S.M."/>
            <person name="Nakano M."/>
            <person name="Shan H."/>
            <person name="Telgmann-Rauber A."/>
            <person name="Kanno A."/>
            <person name="Yue Z."/>
            <person name="Chen H."/>
            <person name="Li W."/>
            <person name="Chen Y."/>
            <person name="Xu X."/>
            <person name="Zhang Y."/>
            <person name="Luo S."/>
            <person name="Chen H."/>
            <person name="Gao J."/>
            <person name="Mao Z."/>
            <person name="Pires J.C."/>
            <person name="Luo M."/>
            <person name="Kudrna D."/>
            <person name="Wing R.A."/>
            <person name="Meyers B.C."/>
            <person name="Yi K."/>
            <person name="Kong H."/>
            <person name="Lavrijsen P."/>
            <person name="Sunseri F."/>
            <person name="Falavigna A."/>
            <person name="Ye Y."/>
            <person name="Leebens-Mack J.H."/>
            <person name="Chen G."/>
        </authorList>
    </citation>
    <scope>NUCLEOTIDE SEQUENCE [LARGE SCALE GENOMIC DNA]</scope>
    <source>
        <strain evidence="3">cv. DH0086</strain>
    </source>
</reference>
<gene>
    <name evidence="2" type="ORF">A4U43_C04F29550</name>
</gene>
<dbReference type="Pfam" id="PF03478">
    <property type="entry name" value="Beta-prop_KIB1-4"/>
    <property type="match status" value="1"/>
</dbReference>
<protein>
    <recommendedName>
        <fullName evidence="1">KIB1-4 beta-propeller domain-containing protein</fullName>
    </recommendedName>
</protein>
<evidence type="ECO:0000313" key="2">
    <source>
        <dbReference type="EMBL" id="ONK73306.1"/>
    </source>
</evidence>
<dbReference type="EMBL" id="CM007384">
    <property type="protein sequence ID" value="ONK73306.1"/>
    <property type="molecule type" value="Genomic_DNA"/>
</dbReference>
<accession>A0A5P1F4K2</accession>
<name>A0A5P1F4K2_ASPOF</name>
<dbReference type="AlphaFoldDB" id="A0A5P1F4K2"/>
<dbReference type="InterPro" id="IPR005174">
    <property type="entry name" value="KIB1-4_b-propeller"/>
</dbReference>